<organism evidence="2 3">
    <name type="scientific">Sphingobacterium siyangense</name>
    <dbReference type="NCBI Taxonomy" id="459529"/>
    <lineage>
        <taxon>Bacteria</taxon>
        <taxon>Pseudomonadati</taxon>
        <taxon>Bacteroidota</taxon>
        <taxon>Sphingobacteriia</taxon>
        <taxon>Sphingobacteriales</taxon>
        <taxon>Sphingobacteriaceae</taxon>
        <taxon>Sphingobacterium</taxon>
    </lineage>
</organism>
<gene>
    <name evidence="2" type="ORF">BCY89_05795</name>
</gene>
<dbReference type="Pfam" id="PF15604">
    <property type="entry name" value="Ntox15"/>
    <property type="match status" value="1"/>
</dbReference>
<dbReference type="EMBL" id="MCAQ01000012">
    <property type="protein sequence ID" value="RKF37404.1"/>
    <property type="molecule type" value="Genomic_DNA"/>
</dbReference>
<feature type="domain" description="Novel toxin 15" evidence="1">
    <location>
        <begin position="17"/>
        <end position="162"/>
    </location>
</feature>
<keyword evidence="3" id="KW-1185">Reference proteome</keyword>
<dbReference type="AlphaFoldDB" id="A0A420FWV8"/>
<dbReference type="Proteomes" id="UP000286402">
    <property type="component" value="Unassembled WGS sequence"/>
</dbReference>
<proteinExistence type="predicted"/>
<name>A0A420FWV8_9SPHI</name>
<dbReference type="InterPro" id="IPR028949">
    <property type="entry name" value="Ntox15"/>
</dbReference>
<reference evidence="2 3" key="1">
    <citation type="submission" date="2016-07" db="EMBL/GenBank/DDBJ databases">
        <title>Genome analysis of Sphingobacterium siyangense T12B17.</title>
        <authorList>
            <person name="Xu D."/>
            <person name="Su Y."/>
            <person name="Zheng S."/>
        </authorList>
    </citation>
    <scope>NUCLEOTIDE SEQUENCE [LARGE SCALE GENOMIC DNA]</scope>
    <source>
        <strain evidence="2 3">T12B17</strain>
    </source>
</reference>
<protein>
    <recommendedName>
        <fullName evidence="1">Novel toxin 15 domain-containing protein</fullName>
    </recommendedName>
</protein>
<evidence type="ECO:0000259" key="1">
    <source>
        <dbReference type="Pfam" id="PF15604"/>
    </source>
</evidence>
<sequence length="164" mass="18861">MLPKFKLTNPFLKNLEHDLDEFIRQLKGQQEGLNKLSVDDFLKNRDEYLKNGRSAEGSAAQKRFREEAHSNKVREFRDQGFTREEAKKKADEFMQDKAALHDPDQIAGGFGDKVTGLGDKRVNSSLGSQWKTRIDELDKSVRDAAEKMSEAERKSTYLNVHLYP</sequence>
<evidence type="ECO:0000313" key="2">
    <source>
        <dbReference type="EMBL" id="RKF37404.1"/>
    </source>
</evidence>
<comment type="caution">
    <text evidence="2">The sequence shown here is derived from an EMBL/GenBank/DDBJ whole genome shotgun (WGS) entry which is preliminary data.</text>
</comment>
<evidence type="ECO:0000313" key="3">
    <source>
        <dbReference type="Proteomes" id="UP000286402"/>
    </source>
</evidence>
<accession>A0A420FWV8</accession>